<evidence type="ECO:0000256" key="11">
    <source>
        <dbReference type="ARBA" id="ARBA00022759"/>
    </source>
</evidence>
<dbReference type="CDD" id="cd10845">
    <property type="entry name" value="DSRM_RNAse_III_family"/>
    <property type="match status" value="1"/>
</dbReference>
<comment type="subunit">
    <text evidence="4 15">Homodimer.</text>
</comment>
<evidence type="ECO:0000256" key="9">
    <source>
        <dbReference type="ARBA" id="ARBA00022722"/>
    </source>
</evidence>
<dbReference type="GO" id="GO:0006364">
    <property type="term" value="P:rRNA processing"/>
    <property type="evidence" value="ECO:0007669"/>
    <property type="project" value="UniProtKB-UniRule"/>
</dbReference>
<dbReference type="SUPFAM" id="SSF54768">
    <property type="entry name" value="dsRNA-binding domain-like"/>
    <property type="match status" value="1"/>
</dbReference>
<keyword evidence="8 15" id="KW-0819">tRNA processing</keyword>
<proteinExistence type="inferred from homology"/>
<keyword evidence="13 15" id="KW-0460">Magnesium</keyword>
<dbReference type="GO" id="GO:0004525">
    <property type="term" value="F:ribonuclease III activity"/>
    <property type="evidence" value="ECO:0007669"/>
    <property type="project" value="UniProtKB-UniRule"/>
</dbReference>
<organism evidence="18 19">
    <name type="scientific">Candidatus Dojkabacteria bacterium</name>
    <dbReference type="NCBI Taxonomy" id="2099670"/>
    <lineage>
        <taxon>Bacteria</taxon>
        <taxon>Candidatus Dojkabacteria</taxon>
    </lineage>
</organism>
<evidence type="ECO:0000256" key="14">
    <source>
        <dbReference type="ARBA" id="ARBA00022884"/>
    </source>
</evidence>
<dbReference type="GO" id="GO:0008033">
    <property type="term" value="P:tRNA processing"/>
    <property type="evidence" value="ECO:0007669"/>
    <property type="project" value="UniProtKB-KW"/>
</dbReference>
<dbReference type="PROSITE" id="PS00517">
    <property type="entry name" value="RNASE_3_1"/>
    <property type="match status" value="1"/>
</dbReference>
<comment type="caution">
    <text evidence="18">The sequence shown here is derived from an EMBL/GenBank/DDBJ whole genome shotgun (WGS) entry which is preliminary data.</text>
</comment>
<dbReference type="InterPro" id="IPR000999">
    <property type="entry name" value="RNase_III_dom"/>
</dbReference>
<keyword evidence="15" id="KW-0699">rRNA-binding</keyword>
<feature type="binding site" evidence="15">
    <location>
        <position position="53"/>
    </location>
    <ligand>
        <name>Mg(2+)</name>
        <dbReference type="ChEBI" id="CHEBI:18420"/>
    </ligand>
</feature>
<evidence type="ECO:0000256" key="15">
    <source>
        <dbReference type="HAMAP-Rule" id="MF_00104"/>
    </source>
</evidence>
<dbReference type="InterPro" id="IPR036389">
    <property type="entry name" value="RNase_III_sf"/>
</dbReference>
<keyword evidence="14 15" id="KW-0694">RNA-binding</keyword>
<dbReference type="GO" id="GO:0042802">
    <property type="term" value="F:identical protein binding"/>
    <property type="evidence" value="ECO:0007669"/>
    <property type="project" value="UniProtKB-ARBA"/>
</dbReference>
<dbReference type="FunFam" id="3.30.160.20:FF:000003">
    <property type="entry name" value="Ribonuclease 3"/>
    <property type="match status" value="1"/>
</dbReference>
<feature type="binding site" evidence="15">
    <location>
        <position position="129"/>
    </location>
    <ligand>
        <name>Mg(2+)</name>
        <dbReference type="ChEBI" id="CHEBI:18420"/>
    </ligand>
</feature>
<keyword evidence="5 15" id="KW-0963">Cytoplasm</keyword>
<dbReference type="AlphaFoldDB" id="A0A955RJX5"/>
<dbReference type="Pfam" id="PF00035">
    <property type="entry name" value="dsrm"/>
    <property type="match status" value="1"/>
</dbReference>
<protein>
    <recommendedName>
        <fullName evidence="15">Ribonuclease 3</fullName>
        <ecNumber evidence="15">3.1.26.3</ecNumber>
    </recommendedName>
    <alternativeName>
        <fullName evidence="15">Ribonuclease III</fullName>
        <shortName evidence="15">RNase III</shortName>
    </alternativeName>
</protein>
<dbReference type="NCBIfam" id="TIGR02191">
    <property type="entry name" value="RNaseIII"/>
    <property type="match status" value="1"/>
</dbReference>
<comment type="similarity">
    <text evidence="3">Belongs to the ribonuclease III family.</text>
</comment>
<evidence type="ECO:0000256" key="13">
    <source>
        <dbReference type="ARBA" id="ARBA00022842"/>
    </source>
</evidence>
<evidence type="ECO:0000313" key="19">
    <source>
        <dbReference type="Proteomes" id="UP000754563"/>
    </source>
</evidence>
<name>A0A955RJX5_9BACT</name>
<feature type="domain" description="RNase III" evidence="17">
    <location>
        <begin position="11"/>
        <end position="140"/>
    </location>
</feature>
<dbReference type="InterPro" id="IPR014720">
    <property type="entry name" value="dsRBD_dom"/>
</dbReference>
<dbReference type="GO" id="GO:0003725">
    <property type="term" value="F:double-stranded RNA binding"/>
    <property type="evidence" value="ECO:0007669"/>
    <property type="project" value="TreeGrafter"/>
</dbReference>
<dbReference type="Proteomes" id="UP000754563">
    <property type="component" value="Unassembled WGS sequence"/>
</dbReference>
<dbReference type="PANTHER" id="PTHR11207:SF0">
    <property type="entry name" value="RIBONUCLEASE 3"/>
    <property type="match status" value="1"/>
</dbReference>
<keyword evidence="12 15" id="KW-0378">Hydrolase</keyword>
<sequence>MNISPEEKTKLESFAQSIGITYKDISNLKRAFIHRSYLNEVTEGGVHHNERLEFLGDAVLELIITEYLFDKFPERSEGELTSFRAALVKTESLAETAMELKAGDYLYISKGEDLTGGRTKPYILANTYEAILGSIYRDQGYNSAQDFVSRTLIHKIDDIVKYRLDIDSKSRLQELAQEIVGETPSYQLVESEGPDHNRIFTMRVMVGPHDFGSGKGRSKQLAEQQAAEVAIKNWDSLLKKYTLK</sequence>
<dbReference type="PROSITE" id="PS50137">
    <property type="entry name" value="DS_RBD"/>
    <property type="match status" value="1"/>
</dbReference>
<feature type="binding site" evidence="15">
    <location>
        <position position="126"/>
    </location>
    <ligand>
        <name>Mg(2+)</name>
        <dbReference type="ChEBI" id="CHEBI:18420"/>
    </ligand>
</feature>
<evidence type="ECO:0000256" key="5">
    <source>
        <dbReference type="ARBA" id="ARBA00022490"/>
    </source>
</evidence>
<evidence type="ECO:0000256" key="1">
    <source>
        <dbReference type="ARBA" id="ARBA00000109"/>
    </source>
</evidence>
<keyword evidence="11 15" id="KW-0255">Endonuclease</keyword>
<evidence type="ECO:0000313" key="18">
    <source>
        <dbReference type="EMBL" id="MCA9385180.1"/>
    </source>
</evidence>
<feature type="domain" description="DRBM" evidence="16">
    <location>
        <begin position="167"/>
        <end position="236"/>
    </location>
</feature>
<comment type="subcellular location">
    <subcellularLocation>
        <location evidence="2 15">Cytoplasm</location>
    </subcellularLocation>
</comment>
<dbReference type="EC" id="3.1.26.3" evidence="15"/>
<dbReference type="GO" id="GO:0005737">
    <property type="term" value="C:cytoplasm"/>
    <property type="evidence" value="ECO:0007669"/>
    <property type="project" value="UniProtKB-SubCell"/>
</dbReference>
<evidence type="ECO:0000256" key="12">
    <source>
        <dbReference type="ARBA" id="ARBA00022801"/>
    </source>
</evidence>
<gene>
    <name evidence="15 18" type="primary">rnc</name>
    <name evidence="18" type="ORF">KC717_00870</name>
</gene>
<keyword evidence="10 15" id="KW-0479">Metal-binding</keyword>
<keyword evidence="7 15" id="KW-0507">mRNA processing</keyword>
<dbReference type="GO" id="GO:0006397">
    <property type="term" value="P:mRNA processing"/>
    <property type="evidence" value="ECO:0007669"/>
    <property type="project" value="UniProtKB-UniRule"/>
</dbReference>
<reference evidence="18" key="1">
    <citation type="submission" date="2020-04" db="EMBL/GenBank/DDBJ databases">
        <authorList>
            <person name="Zhang T."/>
        </authorList>
    </citation>
    <scope>NUCLEOTIDE SEQUENCE</scope>
    <source>
        <strain evidence="18">HKST-UBA11</strain>
    </source>
</reference>
<dbReference type="GO" id="GO:0046872">
    <property type="term" value="F:metal ion binding"/>
    <property type="evidence" value="ECO:0007669"/>
    <property type="project" value="UniProtKB-KW"/>
</dbReference>
<keyword evidence="9 15" id="KW-0540">Nuclease</keyword>
<dbReference type="SUPFAM" id="SSF69065">
    <property type="entry name" value="RNase III domain-like"/>
    <property type="match status" value="1"/>
</dbReference>
<evidence type="ECO:0000259" key="16">
    <source>
        <dbReference type="PROSITE" id="PS50137"/>
    </source>
</evidence>
<evidence type="ECO:0000256" key="10">
    <source>
        <dbReference type="ARBA" id="ARBA00022723"/>
    </source>
</evidence>
<dbReference type="Gene3D" id="1.10.1520.10">
    <property type="entry name" value="Ribonuclease III domain"/>
    <property type="match status" value="1"/>
</dbReference>
<comment type="catalytic activity">
    <reaction evidence="1 15">
        <text>Endonucleolytic cleavage to 5'-phosphomonoester.</text>
        <dbReference type="EC" id="3.1.26.3"/>
    </reaction>
</comment>
<dbReference type="GO" id="GO:0010468">
    <property type="term" value="P:regulation of gene expression"/>
    <property type="evidence" value="ECO:0007669"/>
    <property type="project" value="TreeGrafter"/>
</dbReference>
<dbReference type="PROSITE" id="PS50142">
    <property type="entry name" value="RNASE_3_2"/>
    <property type="match status" value="1"/>
</dbReference>
<comment type="function">
    <text evidence="15">Digests double-stranded RNA. Involved in the processing of primary rRNA transcript to yield the immediate precursors to the large and small rRNAs (23S and 16S). Processes some mRNAs, and tRNAs when they are encoded in the rRNA operon. Processes pre-crRNA and tracrRNA of type II CRISPR loci if present in the organism.</text>
</comment>
<dbReference type="PANTHER" id="PTHR11207">
    <property type="entry name" value="RIBONUCLEASE III"/>
    <property type="match status" value="1"/>
</dbReference>
<evidence type="ECO:0000256" key="3">
    <source>
        <dbReference type="ARBA" id="ARBA00010183"/>
    </source>
</evidence>
<evidence type="ECO:0000256" key="6">
    <source>
        <dbReference type="ARBA" id="ARBA00022552"/>
    </source>
</evidence>
<evidence type="ECO:0000256" key="4">
    <source>
        <dbReference type="ARBA" id="ARBA00011738"/>
    </source>
</evidence>
<comment type="cofactor">
    <cofactor evidence="15">
        <name>Mg(2+)</name>
        <dbReference type="ChEBI" id="CHEBI:18420"/>
    </cofactor>
</comment>
<dbReference type="HAMAP" id="MF_00104">
    <property type="entry name" value="RNase_III"/>
    <property type="match status" value="1"/>
</dbReference>
<dbReference type="FunFam" id="1.10.1520.10:FF:000001">
    <property type="entry name" value="Ribonuclease 3"/>
    <property type="match status" value="1"/>
</dbReference>
<evidence type="ECO:0000259" key="17">
    <source>
        <dbReference type="PROSITE" id="PS50142"/>
    </source>
</evidence>
<dbReference type="CDD" id="cd00593">
    <property type="entry name" value="RIBOc"/>
    <property type="match status" value="1"/>
</dbReference>
<evidence type="ECO:0000256" key="7">
    <source>
        <dbReference type="ARBA" id="ARBA00022664"/>
    </source>
</evidence>
<dbReference type="Gene3D" id="3.30.160.20">
    <property type="match status" value="1"/>
</dbReference>
<accession>A0A955RJX5</accession>
<dbReference type="GO" id="GO:0019843">
    <property type="term" value="F:rRNA binding"/>
    <property type="evidence" value="ECO:0007669"/>
    <property type="project" value="UniProtKB-KW"/>
</dbReference>
<dbReference type="InterPro" id="IPR011907">
    <property type="entry name" value="RNase_III"/>
</dbReference>
<dbReference type="EMBL" id="JAGQLH010000006">
    <property type="protein sequence ID" value="MCA9385180.1"/>
    <property type="molecule type" value="Genomic_DNA"/>
</dbReference>
<dbReference type="SMART" id="SM00535">
    <property type="entry name" value="RIBOc"/>
    <property type="match status" value="1"/>
</dbReference>
<dbReference type="SMART" id="SM00358">
    <property type="entry name" value="DSRM"/>
    <property type="match status" value="1"/>
</dbReference>
<feature type="active site" evidence="15">
    <location>
        <position position="129"/>
    </location>
</feature>
<dbReference type="Pfam" id="PF14622">
    <property type="entry name" value="Ribonucleas_3_3"/>
    <property type="match status" value="1"/>
</dbReference>
<feature type="active site" evidence="15">
    <location>
        <position position="57"/>
    </location>
</feature>
<reference evidence="18" key="2">
    <citation type="journal article" date="2021" name="Microbiome">
        <title>Successional dynamics and alternative stable states in a saline activated sludge microbial community over 9 years.</title>
        <authorList>
            <person name="Wang Y."/>
            <person name="Ye J."/>
            <person name="Ju F."/>
            <person name="Liu L."/>
            <person name="Boyd J.A."/>
            <person name="Deng Y."/>
            <person name="Parks D.H."/>
            <person name="Jiang X."/>
            <person name="Yin X."/>
            <person name="Woodcroft B.J."/>
            <person name="Tyson G.W."/>
            <person name="Hugenholtz P."/>
            <person name="Polz M.F."/>
            <person name="Zhang T."/>
        </authorList>
    </citation>
    <scope>NUCLEOTIDE SEQUENCE</scope>
    <source>
        <strain evidence="18">HKST-UBA11</strain>
    </source>
</reference>
<keyword evidence="6 15" id="KW-0698">rRNA processing</keyword>
<evidence type="ECO:0000256" key="8">
    <source>
        <dbReference type="ARBA" id="ARBA00022694"/>
    </source>
</evidence>
<evidence type="ECO:0000256" key="2">
    <source>
        <dbReference type="ARBA" id="ARBA00004496"/>
    </source>
</evidence>